<dbReference type="RefSeq" id="XP_014169259.1">
    <property type="nucleotide sequence ID" value="XM_014313784.1"/>
</dbReference>
<feature type="domain" description="F-box" evidence="2">
    <location>
        <begin position="11"/>
        <end position="58"/>
    </location>
</feature>
<keyword evidence="4" id="KW-1185">Reference proteome</keyword>
<dbReference type="EMBL" id="GL629807">
    <property type="protein sequence ID" value="EFW99844.1"/>
    <property type="molecule type" value="Genomic_DNA"/>
</dbReference>
<dbReference type="GeneID" id="25974518"/>
<reference evidence="3 4" key="1">
    <citation type="journal article" date="2011" name="Proc. Natl. Acad. Sci. U.S.A.">
        <title>Genome and transcriptome analyses of the mountain pine beetle-fungal symbiont Grosmannia clavigera, a lodgepole pine pathogen.</title>
        <authorList>
            <person name="DiGuistini S."/>
            <person name="Wang Y."/>
            <person name="Liao N.Y."/>
            <person name="Taylor G."/>
            <person name="Tanguay P."/>
            <person name="Feau N."/>
            <person name="Henrissat B."/>
            <person name="Chan S.K."/>
            <person name="Hesse-Orce U."/>
            <person name="Alamouti S.M."/>
            <person name="Tsui C.K.M."/>
            <person name="Docking R.T."/>
            <person name="Levasseur A."/>
            <person name="Haridas S."/>
            <person name="Robertson G."/>
            <person name="Birol I."/>
            <person name="Holt R.A."/>
            <person name="Marra M.A."/>
            <person name="Hamelin R.C."/>
            <person name="Hirst M."/>
            <person name="Jones S.J.M."/>
            <person name="Bohlmann J."/>
            <person name="Breuil C."/>
        </authorList>
    </citation>
    <scope>NUCLEOTIDE SEQUENCE [LARGE SCALE GENOMIC DNA]</scope>
    <source>
        <strain evidence="4">kw1407 / UAMH 11150</strain>
    </source>
</reference>
<dbReference type="InterPro" id="IPR011722">
    <property type="entry name" value="Hemimethylated_DNA-bd_dom"/>
</dbReference>
<dbReference type="PROSITE" id="PS50181">
    <property type="entry name" value="FBOX"/>
    <property type="match status" value="1"/>
</dbReference>
<evidence type="ECO:0000313" key="3">
    <source>
        <dbReference type="EMBL" id="EFW99844.1"/>
    </source>
</evidence>
<dbReference type="STRING" id="655863.F0XR81"/>
<organism evidence="4">
    <name type="scientific">Grosmannia clavigera (strain kw1407 / UAMH 11150)</name>
    <name type="common">Blue stain fungus</name>
    <name type="synonym">Graphiocladiella clavigera</name>
    <dbReference type="NCBI Taxonomy" id="655863"/>
    <lineage>
        <taxon>Eukaryota</taxon>
        <taxon>Fungi</taxon>
        <taxon>Dikarya</taxon>
        <taxon>Ascomycota</taxon>
        <taxon>Pezizomycotina</taxon>
        <taxon>Sordariomycetes</taxon>
        <taxon>Sordariomycetidae</taxon>
        <taxon>Ophiostomatales</taxon>
        <taxon>Ophiostomataceae</taxon>
        <taxon>Leptographium</taxon>
    </lineage>
</organism>
<dbReference type="InterPro" id="IPR036623">
    <property type="entry name" value="Hemimethylated_DNA-bd_sf"/>
</dbReference>
<dbReference type="Pfam" id="PF13369">
    <property type="entry name" value="Transglut_core2"/>
    <property type="match status" value="1"/>
</dbReference>
<gene>
    <name evidence="3" type="ORF">CMQ_162</name>
</gene>
<protein>
    <submittedName>
        <fullName evidence="3">F-box domain containing protein</fullName>
    </submittedName>
</protein>
<dbReference type="PANTHER" id="PTHR31350:SF27">
    <property type="entry name" value="HEMIMETHYLATED DNA-BINDING DOMAIN-CONTAINING PROTEIN"/>
    <property type="match status" value="1"/>
</dbReference>
<dbReference type="Pfam" id="PF08755">
    <property type="entry name" value="YccV-like"/>
    <property type="match status" value="1"/>
</dbReference>
<dbReference type="InParanoid" id="F0XR81"/>
<dbReference type="HOGENOM" id="CLU_020266_0_0_1"/>
<feature type="region of interest" description="Disordered" evidence="1">
    <location>
        <begin position="527"/>
        <end position="549"/>
    </location>
</feature>
<dbReference type="InterPro" id="IPR032698">
    <property type="entry name" value="SirB1_N"/>
</dbReference>
<dbReference type="Gene3D" id="2.30.30.390">
    <property type="entry name" value="Hemimethylated DNA-binding domain"/>
    <property type="match status" value="1"/>
</dbReference>
<accession>F0XR81</accession>
<evidence type="ECO:0000259" key="2">
    <source>
        <dbReference type="PROSITE" id="PS50181"/>
    </source>
</evidence>
<dbReference type="eggNOG" id="ENOG502QS7Z">
    <property type="taxonomic scope" value="Eukaryota"/>
</dbReference>
<dbReference type="GO" id="GO:0003677">
    <property type="term" value="F:DNA binding"/>
    <property type="evidence" value="ECO:0007669"/>
    <property type="project" value="InterPro"/>
</dbReference>
<sequence length="699" mass="79010">MACTTGGPRPSAGIESMPDELIIAILHLVPTVDIARTVQRLARRFYLLSNEPKLWLARCRTDFVYWTAEKRVRLDKAGRANTGSWKQMWLNRQRGDVKSARHFEKVLLSKKLRMAHLEAICRRGLDAKDFLLTQCSAPDGDDVLARRYFAQSALSSINRGLAVEEWCKVQVQIEGFGRLDRALGAFDMFVLHDGDEDMDGIERMLDGLADEFRAANPRLATMTTRQTALALLQWVRSKDLVGLAHSARCFRNVRNCLIGHALTEPGHPSLPIVSSVIYTSLATRLGLQAYCCAVPGHVYSTVLARRGSTVDGTPVAEAVLTSTSPGISPATATDSGPVLADNGERMFLDPYSHGQEVRLEALRSTIVQLVWGAVTESRDSFLLPAPTSAIVLRVALNLEASYAQAREVMPVLGHHDQEHVAAALQQQQQQQQQQQSRELLWLRRGDEEANLEALLYATTWVAVLMRPISSIGWRRHVDLLLARLARRYGEDAWIVERYLVPLFDRHQQYQRQLRQLYDYPRRGLWSDDEDEDRGQHNHRRSSPESTGDWTDPRVMVRLIRNLDQRLPEASRRYTQEICASVRYRVGQVFRHRRFGFVAIINGWTLNESGPTASRRPAAAAVAAVAAKTPPAHNRPKPAFYTCLRVGDDRYVVEQNNVDILTDASQIPHELFFLAGQHFKRFDVDTCTFVSNIREFFPDD</sequence>
<dbReference type="InterPro" id="IPR001810">
    <property type="entry name" value="F-box_dom"/>
</dbReference>
<evidence type="ECO:0000313" key="4">
    <source>
        <dbReference type="Proteomes" id="UP000007796"/>
    </source>
</evidence>
<proteinExistence type="predicted"/>
<name>F0XR81_GROCL</name>
<dbReference type="SUPFAM" id="SSF81383">
    <property type="entry name" value="F-box domain"/>
    <property type="match status" value="1"/>
</dbReference>
<dbReference type="Proteomes" id="UP000007796">
    <property type="component" value="Unassembled WGS sequence"/>
</dbReference>
<dbReference type="InterPro" id="IPR036047">
    <property type="entry name" value="F-box-like_dom_sf"/>
</dbReference>
<dbReference type="OrthoDB" id="28868at2759"/>
<dbReference type="AlphaFoldDB" id="F0XR81"/>
<dbReference type="PANTHER" id="PTHR31350">
    <property type="entry name" value="SI:DKEY-261L7.2"/>
    <property type="match status" value="1"/>
</dbReference>
<dbReference type="Gene3D" id="1.20.1280.50">
    <property type="match status" value="1"/>
</dbReference>
<evidence type="ECO:0000256" key="1">
    <source>
        <dbReference type="SAM" id="MobiDB-lite"/>
    </source>
</evidence>
<dbReference type="SUPFAM" id="SSF141255">
    <property type="entry name" value="YccV-like"/>
    <property type="match status" value="1"/>
</dbReference>
<dbReference type="SMART" id="SM00992">
    <property type="entry name" value="YccV-like"/>
    <property type="match status" value="1"/>
</dbReference>